<accession>A0A0F9EEM3</accession>
<dbReference type="AlphaFoldDB" id="A0A0F9EEM3"/>
<comment type="caution">
    <text evidence="1">The sequence shown here is derived from an EMBL/GenBank/DDBJ whole genome shotgun (WGS) entry which is preliminary data.</text>
</comment>
<name>A0A0F9EEM3_9ZZZZ</name>
<protein>
    <submittedName>
        <fullName evidence="1">Uncharacterized protein</fullName>
    </submittedName>
</protein>
<reference evidence="1" key="1">
    <citation type="journal article" date="2015" name="Nature">
        <title>Complex archaea that bridge the gap between prokaryotes and eukaryotes.</title>
        <authorList>
            <person name="Spang A."/>
            <person name="Saw J.H."/>
            <person name="Jorgensen S.L."/>
            <person name="Zaremba-Niedzwiedzka K."/>
            <person name="Martijn J."/>
            <person name="Lind A.E."/>
            <person name="van Eijk R."/>
            <person name="Schleper C."/>
            <person name="Guy L."/>
            <person name="Ettema T.J."/>
        </authorList>
    </citation>
    <scope>NUCLEOTIDE SEQUENCE</scope>
</reference>
<evidence type="ECO:0000313" key="1">
    <source>
        <dbReference type="EMBL" id="KKL28291.1"/>
    </source>
</evidence>
<organism evidence="1">
    <name type="scientific">marine sediment metagenome</name>
    <dbReference type="NCBI Taxonomy" id="412755"/>
    <lineage>
        <taxon>unclassified sequences</taxon>
        <taxon>metagenomes</taxon>
        <taxon>ecological metagenomes</taxon>
    </lineage>
</organism>
<proteinExistence type="predicted"/>
<feature type="non-terminal residue" evidence="1">
    <location>
        <position position="1"/>
    </location>
</feature>
<dbReference type="EMBL" id="LAZR01035151">
    <property type="protein sequence ID" value="KKL28291.1"/>
    <property type="molecule type" value="Genomic_DNA"/>
</dbReference>
<sequence length="149" mass="16299">VQVLADGWNLIGTEQVSAALTSELVADAVVKAQASLPNPFGGFEEGAGITDTIQDQTAHVKARLRETPEYKELFEHLAGGESEEEFVRRFDARSQQIFGDDAVGAVRNAMRTGNVNTIFQQGLNTPVGDSSTRFQEILARNTQVFRDML</sequence>
<gene>
    <name evidence="1" type="ORF">LCGC14_2376620</name>
</gene>